<evidence type="ECO:0000313" key="2">
    <source>
        <dbReference type="EMBL" id="OHA51385.1"/>
    </source>
</evidence>
<organism evidence="2 3">
    <name type="scientific">Candidatus Terrybacteria bacterium RIFCSPLOWO2_01_FULL_40_23</name>
    <dbReference type="NCBI Taxonomy" id="1802366"/>
    <lineage>
        <taxon>Bacteria</taxon>
        <taxon>Candidatus Terryibacteriota</taxon>
    </lineage>
</organism>
<accession>A0A1G2PST8</accession>
<dbReference type="Proteomes" id="UP000176951">
    <property type="component" value="Unassembled WGS sequence"/>
</dbReference>
<comment type="caution">
    <text evidence="2">The sequence shown here is derived from an EMBL/GenBank/DDBJ whole genome shotgun (WGS) entry which is preliminary data.</text>
</comment>
<proteinExistence type="predicted"/>
<feature type="transmembrane region" description="Helical" evidence="1">
    <location>
        <begin position="94"/>
        <end position="113"/>
    </location>
</feature>
<sequence>MIFIHFLILITPIFDVFLSANDLVFPLNIFRFTIVVLAFIAAYDSKKFFVSIFISALFFSILSYPDDLAAFFIVMITPILFMFKQHFRFLSEQWIRPAILMLGFILSYLIWIANNVSWSVIDYKYFGAAFCIQVIMSIVISVILLRISDLFVSPHTRYEIPKNRI</sequence>
<feature type="transmembrane region" description="Helical" evidence="1">
    <location>
        <begin position="70"/>
        <end position="87"/>
    </location>
</feature>
<feature type="transmembrane region" description="Helical" evidence="1">
    <location>
        <begin position="23"/>
        <end position="41"/>
    </location>
</feature>
<keyword evidence="1" id="KW-1133">Transmembrane helix</keyword>
<gene>
    <name evidence="2" type="ORF">A3A97_00875</name>
</gene>
<keyword evidence="1" id="KW-0812">Transmembrane</keyword>
<dbReference type="AlphaFoldDB" id="A0A1G2PST8"/>
<feature type="transmembrane region" description="Helical" evidence="1">
    <location>
        <begin position="125"/>
        <end position="147"/>
    </location>
</feature>
<protein>
    <submittedName>
        <fullName evidence="2">Uncharacterized protein</fullName>
    </submittedName>
</protein>
<keyword evidence="1" id="KW-0472">Membrane</keyword>
<reference evidence="2 3" key="1">
    <citation type="journal article" date="2016" name="Nat. Commun.">
        <title>Thousands of microbial genomes shed light on interconnected biogeochemical processes in an aquifer system.</title>
        <authorList>
            <person name="Anantharaman K."/>
            <person name="Brown C.T."/>
            <person name="Hug L.A."/>
            <person name="Sharon I."/>
            <person name="Castelle C.J."/>
            <person name="Probst A.J."/>
            <person name="Thomas B.C."/>
            <person name="Singh A."/>
            <person name="Wilkins M.J."/>
            <person name="Karaoz U."/>
            <person name="Brodie E.L."/>
            <person name="Williams K.H."/>
            <person name="Hubbard S.S."/>
            <person name="Banfield J.F."/>
        </authorList>
    </citation>
    <scope>NUCLEOTIDE SEQUENCE [LARGE SCALE GENOMIC DNA]</scope>
</reference>
<name>A0A1G2PST8_9BACT</name>
<evidence type="ECO:0000313" key="3">
    <source>
        <dbReference type="Proteomes" id="UP000176951"/>
    </source>
</evidence>
<dbReference type="EMBL" id="MHSW01000023">
    <property type="protein sequence ID" value="OHA51385.1"/>
    <property type="molecule type" value="Genomic_DNA"/>
</dbReference>
<feature type="transmembrane region" description="Helical" evidence="1">
    <location>
        <begin position="48"/>
        <end position="64"/>
    </location>
</feature>
<evidence type="ECO:0000256" key="1">
    <source>
        <dbReference type="SAM" id="Phobius"/>
    </source>
</evidence>